<accession>A0ABS8MLJ3</accession>
<dbReference type="InterPro" id="IPR009057">
    <property type="entry name" value="Homeodomain-like_sf"/>
</dbReference>
<dbReference type="InterPro" id="IPR018062">
    <property type="entry name" value="HTH_AraC-typ_CS"/>
</dbReference>
<dbReference type="SUPFAM" id="SSF52172">
    <property type="entry name" value="CheY-like"/>
    <property type="match status" value="1"/>
</dbReference>
<evidence type="ECO:0000256" key="8">
    <source>
        <dbReference type="SAM" id="Phobius"/>
    </source>
</evidence>
<dbReference type="InterPro" id="IPR015943">
    <property type="entry name" value="WD40/YVTN_repeat-like_dom_sf"/>
</dbReference>
<evidence type="ECO:0000313" key="13">
    <source>
        <dbReference type="EMBL" id="MCC9066368.1"/>
    </source>
</evidence>
<dbReference type="SMART" id="SM00388">
    <property type="entry name" value="HisKA"/>
    <property type="match status" value="1"/>
</dbReference>
<dbReference type="PROSITE" id="PS50110">
    <property type="entry name" value="RESPONSE_REGULATORY"/>
    <property type="match status" value="1"/>
</dbReference>
<evidence type="ECO:0000259" key="10">
    <source>
        <dbReference type="PROSITE" id="PS01124"/>
    </source>
</evidence>
<dbReference type="CDD" id="cd00075">
    <property type="entry name" value="HATPase"/>
    <property type="match status" value="1"/>
</dbReference>
<dbReference type="InterPro" id="IPR011006">
    <property type="entry name" value="CheY-like_superfamily"/>
</dbReference>
<feature type="transmembrane region" description="Helical" evidence="8">
    <location>
        <begin position="806"/>
        <end position="827"/>
    </location>
</feature>
<dbReference type="SUPFAM" id="SSF55874">
    <property type="entry name" value="ATPase domain of HSP90 chaperone/DNA topoisomerase II/histidine kinase"/>
    <property type="match status" value="1"/>
</dbReference>
<dbReference type="PROSITE" id="PS00041">
    <property type="entry name" value="HTH_ARAC_FAMILY_1"/>
    <property type="match status" value="1"/>
</dbReference>
<dbReference type="Gene3D" id="3.30.565.10">
    <property type="entry name" value="Histidine kinase-like ATPase, C-terminal domain"/>
    <property type="match status" value="1"/>
</dbReference>
<name>A0ABS8MLJ3_9FLAO</name>
<dbReference type="Proteomes" id="UP001430679">
    <property type="component" value="Unassembled WGS sequence"/>
</dbReference>
<evidence type="ECO:0000256" key="5">
    <source>
        <dbReference type="ARBA" id="ARBA00023125"/>
    </source>
</evidence>
<dbReference type="Pfam" id="PF07494">
    <property type="entry name" value="Reg_prop"/>
    <property type="match status" value="3"/>
</dbReference>
<evidence type="ECO:0000256" key="7">
    <source>
        <dbReference type="PROSITE-ProRule" id="PRU00169"/>
    </source>
</evidence>
<keyword evidence="6" id="KW-0804">Transcription</keyword>
<keyword evidence="8" id="KW-0472">Membrane</keyword>
<proteinExistence type="predicted"/>
<protein>
    <recommendedName>
        <fullName evidence="2">histidine kinase</fullName>
        <ecNumber evidence="2">2.7.13.3</ecNumber>
    </recommendedName>
</protein>
<feature type="modified residue" description="4-aspartylphosphate" evidence="7">
    <location>
        <position position="1176"/>
    </location>
</feature>
<dbReference type="Gene3D" id="1.10.10.60">
    <property type="entry name" value="Homeodomain-like"/>
    <property type="match status" value="1"/>
</dbReference>
<dbReference type="Gene3D" id="2.130.10.10">
    <property type="entry name" value="YVTN repeat-like/Quinoprotein amine dehydrogenase"/>
    <property type="match status" value="2"/>
</dbReference>
<dbReference type="Pfam" id="PF07495">
    <property type="entry name" value="Y_Y_Y"/>
    <property type="match status" value="1"/>
</dbReference>
<keyword evidence="9" id="KW-0732">Signal</keyword>
<dbReference type="SMART" id="SM00342">
    <property type="entry name" value="HTH_ARAC"/>
    <property type="match status" value="1"/>
</dbReference>
<dbReference type="InterPro" id="IPR036890">
    <property type="entry name" value="HATPase_C_sf"/>
</dbReference>
<sequence>MKSIKKYILSCILLYSISFSSLAQNSDLYFDHINYDVSFSQSMISSIHQTKKGFVWIGTANGLISYDGYNFLRYIYNKDILNTISNSHINVILEDNEKQLWIGTNNGLNLFNKKENSFLRVDVLKVKGGRNYISSIIQDDHNRIWIGTFGGIKRLNKEKYLLEEISNDHNSPFRKSRVLSLFYDAQYGVLVGTAKGLECFDPKNGSKKNLPQALSENGTLLKSKIWKIIKEKNGDLWFATETNGAFHYSKTKNSVTNYVVDFNNKRSLSSNWINDITIVDDNTIWFATKNGLCVFKKDKKEFTNYKHNPLTSYSLSDDDVKCFLKDRHDDIWIGTNGGGVNFFQKSNTNFTNIREVIKPGFGLNNAYVNAVAKENDGALWVGTNGGGLNHLDFKNNRNDSFLIDHYDFEKTVNMVTALVNQNDQNLYCGTFNGLFKFNKNSKTFSNIPLSQKDSKERERPITSLLMDNGDLWVGTNGNGLKKVTPEGSVESYMADGSGNSLSDNFITDIANRQNGLWIATQYGLNYFDKRLKKVTKVFKTGGKSGLPNNSLTVMFTDSKNRFWIGAESGGINLFDEKSERFFEINKAKGFTDETIKSISEDAEGTIWVSDNNLLYQIKTNKIKTVPAIADFEITYYSSKDGLKVKQFSNNSSTKLQNNKLVFGSSNGLIIFNPSKLIKTEDKAEIVLTKLIVNNEEIRPGNKEIPLENDISETSEITLGYDQGYIGLEFSAMNFVNPEKNVYAYKLESSFNKDDWHTIGSQHYINLTNLNSGTYLLKIRTSDAGGKWNPSVKTLKIIMLPPWWKTWWAYIFYFGLLVAGGVLLFRFFRNRELLKQAFYLEQVEKERQEELYKMKLDFFTNVSHEIRTPLTLISGPVEELLSSAEKDSNLEHKLKVIKNNSDRLLKLVNELMDFRKAEKGSMKIYCEQQDIVSFCFDIYESFRGFAVEKKIDYKFVLNINTVMLYFDKNQMEKVIYNLLANAFKFTSKNGRITIAVEQKADDPDSIDIKVKDNGIGIPENRKKKIFKNFFQLDDRGSANLGSGIGLALSKSIVELHHGEIKVQTEADANFTTIFTITLKKGKDHFKKSQIVENAIKIEENANPISDVKTEIETYEAEYIEEPENSNKKTVLVIEDNEEVLSFVYDILYSDYKVLKFTNGIKALEYMEKEIPDLIVTDVMMPEMDGFELCKILKTSINTNHIPVILLTAKSSTLNRIEGLSTGADAYISKPFSIEELKLTIANLLSAKEIMRQKYGDGFITDAEDENANTPEGLFVKKLTLIIEANIDNTDFDVNDLVREIGMSRTVLYKKVQTLTNQSVAGFIKNMRLKKAASLLINTSYSVSEVTNMVGFNDRKHFSKEFKRFYNLSPTEYKNSHLNS</sequence>
<evidence type="ECO:0000259" key="12">
    <source>
        <dbReference type="PROSITE" id="PS50110"/>
    </source>
</evidence>
<dbReference type="InterPro" id="IPR036097">
    <property type="entry name" value="HisK_dim/P_sf"/>
</dbReference>
<dbReference type="PROSITE" id="PS50109">
    <property type="entry name" value="HIS_KIN"/>
    <property type="match status" value="1"/>
</dbReference>
<keyword evidence="14" id="KW-1185">Reference proteome</keyword>
<dbReference type="CDD" id="cd00082">
    <property type="entry name" value="HisKA"/>
    <property type="match status" value="1"/>
</dbReference>
<dbReference type="InterPro" id="IPR003661">
    <property type="entry name" value="HisK_dim/P_dom"/>
</dbReference>
<keyword evidence="4" id="KW-0805">Transcription regulation</keyword>
<evidence type="ECO:0000256" key="2">
    <source>
        <dbReference type="ARBA" id="ARBA00012438"/>
    </source>
</evidence>
<dbReference type="PANTHER" id="PTHR43547">
    <property type="entry name" value="TWO-COMPONENT HISTIDINE KINASE"/>
    <property type="match status" value="1"/>
</dbReference>
<dbReference type="InterPro" id="IPR004358">
    <property type="entry name" value="Sig_transdc_His_kin-like_C"/>
</dbReference>
<evidence type="ECO:0000256" key="6">
    <source>
        <dbReference type="ARBA" id="ARBA00023163"/>
    </source>
</evidence>
<keyword evidence="8" id="KW-1133">Transmembrane helix</keyword>
<comment type="caution">
    <text evidence="13">The sequence shown here is derived from an EMBL/GenBank/DDBJ whole genome shotgun (WGS) entry which is preliminary data.</text>
</comment>
<dbReference type="Pfam" id="PF00512">
    <property type="entry name" value="HisKA"/>
    <property type="match status" value="1"/>
</dbReference>
<feature type="domain" description="Histidine kinase" evidence="11">
    <location>
        <begin position="860"/>
        <end position="1081"/>
    </location>
</feature>
<evidence type="ECO:0000256" key="4">
    <source>
        <dbReference type="ARBA" id="ARBA00023015"/>
    </source>
</evidence>
<dbReference type="InterPro" id="IPR001789">
    <property type="entry name" value="Sig_transdc_resp-reg_receiver"/>
</dbReference>
<dbReference type="EMBL" id="JAJJMM010000001">
    <property type="protein sequence ID" value="MCC9066368.1"/>
    <property type="molecule type" value="Genomic_DNA"/>
</dbReference>
<feature type="signal peptide" evidence="9">
    <location>
        <begin position="1"/>
        <end position="23"/>
    </location>
</feature>
<feature type="chain" id="PRO_5047213700" description="histidine kinase" evidence="9">
    <location>
        <begin position="24"/>
        <end position="1378"/>
    </location>
</feature>
<dbReference type="InterPro" id="IPR003594">
    <property type="entry name" value="HATPase_dom"/>
</dbReference>
<keyword evidence="5" id="KW-0238">DNA-binding</keyword>
<organism evidence="13 14">
    <name type="scientific">Flavobacterium piscisymbiosum</name>
    <dbReference type="NCBI Taxonomy" id="2893753"/>
    <lineage>
        <taxon>Bacteria</taxon>
        <taxon>Pseudomonadati</taxon>
        <taxon>Bacteroidota</taxon>
        <taxon>Flavobacteriia</taxon>
        <taxon>Flavobacteriales</taxon>
        <taxon>Flavobacteriaceae</taxon>
        <taxon>Flavobacterium</taxon>
    </lineage>
</organism>
<keyword evidence="8" id="KW-0812">Transmembrane</keyword>
<dbReference type="SMART" id="SM00448">
    <property type="entry name" value="REC"/>
    <property type="match status" value="1"/>
</dbReference>
<dbReference type="InterPro" id="IPR011123">
    <property type="entry name" value="Y_Y_Y"/>
</dbReference>
<dbReference type="Pfam" id="PF00072">
    <property type="entry name" value="Response_reg"/>
    <property type="match status" value="1"/>
</dbReference>
<feature type="domain" description="Response regulatory" evidence="12">
    <location>
        <begin position="1128"/>
        <end position="1243"/>
    </location>
</feature>
<keyword evidence="3 7" id="KW-0597">Phosphoprotein</keyword>
<dbReference type="InterPro" id="IPR013783">
    <property type="entry name" value="Ig-like_fold"/>
</dbReference>
<dbReference type="InterPro" id="IPR011110">
    <property type="entry name" value="Reg_prop"/>
</dbReference>
<evidence type="ECO:0000259" key="11">
    <source>
        <dbReference type="PROSITE" id="PS50109"/>
    </source>
</evidence>
<reference evidence="13" key="1">
    <citation type="submission" date="2021-11" db="EMBL/GenBank/DDBJ databases">
        <title>Description of novel Flavobacterium species.</title>
        <authorList>
            <person name="Saticioglu I.B."/>
            <person name="Ay H."/>
            <person name="Altun S."/>
            <person name="Duman M."/>
        </authorList>
    </citation>
    <scope>NUCLEOTIDE SEQUENCE</scope>
    <source>
        <strain evidence="13">F-30</strain>
    </source>
</reference>
<dbReference type="EC" id="2.7.13.3" evidence="2"/>
<evidence type="ECO:0000256" key="3">
    <source>
        <dbReference type="ARBA" id="ARBA00022553"/>
    </source>
</evidence>
<dbReference type="PRINTS" id="PR00344">
    <property type="entry name" value="BCTRLSENSOR"/>
</dbReference>
<dbReference type="Pfam" id="PF02518">
    <property type="entry name" value="HATPase_c"/>
    <property type="match status" value="1"/>
</dbReference>
<evidence type="ECO:0000313" key="14">
    <source>
        <dbReference type="Proteomes" id="UP001430679"/>
    </source>
</evidence>
<dbReference type="SUPFAM" id="SSF46689">
    <property type="entry name" value="Homeodomain-like"/>
    <property type="match status" value="1"/>
</dbReference>
<dbReference type="SUPFAM" id="SSF63829">
    <property type="entry name" value="Calcium-dependent phosphotriesterase"/>
    <property type="match status" value="3"/>
</dbReference>
<dbReference type="InterPro" id="IPR005467">
    <property type="entry name" value="His_kinase_dom"/>
</dbReference>
<dbReference type="PANTHER" id="PTHR43547:SF2">
    <property type="entry name" value="HYBRID SIGNAL TRANSDUCTION HISTIDINE KINASE C"/>
    <property type="match status" value="1"/>
</dbReference>
<dbReference type="RefSeq" id="WP_230040263.1">
    <property type="nucleotide sequence ID" value="NZ_JAJJMM010000001.1"/>
</dbReference>
<feature type="domain" description="HTH araC/xylS-type" evidence="10">
    <location>
        <begin position="1275"/>
        <end position="1374"/>
    </location>
</feature>
<dbReference type="Gene3D" id="1.10.287.130">
    <property type="match status" value="1"/>
</dbReference>
<dbReference type="Gene3D" id="3.40.50.2300">
    <property type="match status" value="1"/>
</dbReference>
<dbReference type="InterPro" id="IPR018060">
    <property type="entry name" value="HTH_AraC"/>
</dbReference>
<dbReference type="Pfam" id="PF12833">
    <property type="entry name" value="HTH_18"/>
    <property type="match status" value="1"/>
</dbReference>
<dbReference type="CDD" id="cd17574">
    <property type="entry name" value="REC_OmpR"/>
    <property type="match status" value="1"/>
</dbReference>
<comment type="catalytic activity">
    <reaction evidence="1">
        <text>ATP + protein L-histidine = ADP + protein N-phospho-L-histidine.</text>
        <dbReference type="EC" id="2.7.13.3"/>
    </reaction>
</comment>
<dbReference type="SMART" id="SM00387">
    <property type="entry name" value="HATPase_c"/>
    <property type="match status" value="1"/>
</dbReference>
<dbReference type="PROSITE" id="PS01124">
    <property type="entry name" value="HTH_ARAC_FAMILY_2"/>
    <property type="match status" value="1"/>
</dbReference>
<evidence type="ECO:0000256" key="9">
    <source>
        <dbReference type="SAM" id="SignalP"/>
    </source>
</evidence>
<dbReference type="Gene3D" id="2.60.40.10">
    <property type="entry name" value="Immunoglobulins"/>
    <property type="match status" value="1"/>
</dbReference>
<evidence type="ECO:0000256" key="1">
    <source>
        <dbReference type="ARBA" id="ARBA00000085"/>
    </source>
</evidence>
<dbReference type="SUPFAM" id="SSF47384">
    <property type="entry name" value="Homodimeric domain of signal transducing histidine kinase"/>
    <property type="match status" value="1"/>
</dbReference>
<gene>
    <name evidence="13" type="ORF">LNP81_25545</name>
</gene>